<evidence type="ECO:0000256" key="1">
    <source>
        <dbReference type="ARBA" id="ARBA00004651"/>
    </source>
</evidence>
<organism evidence="10 11">
    <name type="scientific">Actinomyces massiliensis F0489</name>
    <dbReference type="NCBI Taxonomy" id="1125718"/>
    <lineage>
        <taxon>Bacteria</taxon>
        <taxon>Bacillati</taxon>
        <taxon>Actinomycetota</taxon>
        <taxon>Actinomycetes</taxon>
        <taxon>Actinomycetales</taxon>
        <taxon>Actinomycetaceae</taxon>
        <taxon>Actinomyces</taxon>
    </lineage>
</organism>
<dbReference type="GO" id="GO:0030001">
    <property type="term" value="P:metal ion transport"/>
    <property type="evidence" value="ECO:0007669"/>
    <property type="project" value="UniProtKB-ARBA"/>
</dbReference>
<proteinExistence type="predicted"/>
<feature type="region of interest" description="Disordered" evidence="8">
    <location>
        <begin position="1"/>
        <end position="109"/>
    </location>
</feature>
<evidence type="ECO:0000256" key="3">
    <source>
        <dbReference type="ARBA" id="ARBA00022475"/>
    </source>
</evidence>
<feature type="transmembrane region" description="Helical" evidence="9">
    <location>
        <begin position="421"/>
        <end position="450"/>
    </location>
</feature>
<dbReference type="AlphaFoldDB" id="J1GVQ9"/>
<evidence type="ECO:0000313" key="11">
    <source>
        <dbReference type="Proteomes" id="UP000002941"/>
    </source>
</evidence>
<evidence type="ECO:0000256" key="7">
    <source>
        <dbReference type="ARBA" id="ARBA00023136"/>
    </source>
</evidence>
<keyword evidence="3" id="KW-1003">Cell membrane</keyword>
<feature type="transmembrane region" description="Helical" evidence="9">
    <location>
        <begin position="172"/>
        <end position="193"/>
    </location>
</feature>
<name>J1GVQ9_9ACTO</name>
<reference evidence="10 11" key="1">
    <citation type="submission" date="2012-05" db="EMBL/GenBank/DDBJ databases">
        <authorList>
            <person name="Harkins D.M."/>
            <person name="Madupu R."/>
            <person name="Durkin A.S."/>
            <person name="Torralba M."/>
            <person name="Methe B."/>
            <person name="Sutton G.G."/>
            <person name="Nelson K.E."/>
        </authorList>
    </citation>
    <scope>NUCLEOTIDE SEQUENCE [LARGE SCALE GENOMIC DNA]</scope>
    <source>
        <strain evidence="10 11">F0489</strain>
    </source>
</reference>
<evidence type="ECO:0000256" key="2">
    <source>
        <dbReference type="ARBA" id="ARBA00022448"/>
    </source>
</evidence>
<feature type="transmembrane region" description="Helical" evidence="9">
    <location>
        <begin position="200"/>
        <end position="223"/>
    </location>
</feature>
<dbReference type="GO" id="GO:0005886">
    <property type="term" value="C:plasma membrane"/>
    <property type="evidence" value="ECO:0007669"/>
    <property type="project" value="UniProtKB-SubCell"/>
</dbReference>
<evidence type="ECO:0000256" key="5">
    <source>
        <dbReference type="ARBA" id="ARBA00022989"/>
    </source>
</evidence>
<sequence length="568" mass="60195">MSHSRRRSHFDHGSRARGLPPSGPPGKNVPVPPSHRPLGHTDSPPPGGERGKRASGPRHWHAPIPTFARRRRSSTTATASTRTTTATSTTAPAEPSSSPSTAPQTAGNPETPRLLALLERWNLRSRLARAARFTPARLAVVVFAGIIAVVTALLSLPIATADNRHASMIDSLFTATSAVCVTGLTTVDTATYWSPFGQAVIILGAAVGGLGIMTLASLLSFAVSRHVGLTQRMMAASENQSRLGDVAALLRAVIYTALGAETLLALILLPRFLTLGLDLGHACWYALFMALSIFNNAGFVILPEGLAPYATDWWMGVPIAVGTFVGAVGFPVILDVVRHLRRPRQWTLHTKLTLATYTALSAVSALAIAAFEWTNPRTYGALPTGGKLLTALINGVNARSSGLSTITPEHMREATWFLQDALMFVGGGSASTAGGIKVTTFAILVLAILAEARGDRDIEAFGRRITLSSVRLSVAVAFIGASIIGTATLLMLEMTNLTLDRILFEVVSAFATVGLSTGITPLLPTGAKYVIVVLMFVGRVGTMTAATALAMRERRRVIRMPAERPLIG</sequence>
<comment type="subcellular location">
    <subcellularLocation>
        <location evidence="1">Cell membrane</location>
        <topology evidence="1">Multi-pass membrane protein</topology>
    </subcellularLocation>
</comment>
<dbReference type="GO" id="GO:0008324">
    <property type="term" value="F:monoatomic cation transmembrane transporter activity"/>
    <property type="evidence" value="ECO:0007669"/>
    <property type="project" value="InterPro"/>
</dbReference>
<keyword evidence="7 9" id="KW-0472">Membrane</keyword>
<dbReference type="PANTHER" id="PTHR32024:SF1">
    <property type="entry name" value="KTR SYSTEM POTASSIUM UPTAKE PROTEIN B"/>
    <property type="match status" value="1"/>
</dbReference>
<dbReference type="Proteomes" id="UP000002941">
    <property type="component" value="Unassembled WGS sequence"/>
</dbReference>
<feature type="transmembrane region" description="Helical" evidence="9">
    <location>
        <begin position="313"/>
        <end position="334"/>
    </location>
</feature>
<evidence type="ECO:0000256" key="8">
    <source>
        <dbReference type="SAM" id="MobiDB-lite"/>
    </source>
</evidence>
<feature type="transmembrane region" description="Helical" evidence="9">
    <location>
        <begin position="502"/>
        <end position="523"/>
    </location>
</feature>
<keyword evidence="11" id="KW-1185">Reference proteome</keyword>
<dbReference type="InterPro" id="IPR003445">
    <property type="entry name" value="Cat_transpt"/>
</dbReference>
<evidence type="ECO:0000256" key="6">
    <source>
        <dbReference type="ARBA" id="ARBA00023065"/>
    </source>
</evidence>
<dbReference type="PANTHER" id="PTHR32024">
    <property type="entry name" value="TRK SYSTEM POTASSIUM UPTAKE PROTEIN TRKG-RELATED"/>
    <property type="match status" value="1"/>
</dbReference>
<feature type="transmembrane region" description="Helical" evidence="9">
    <location>
        <begin position="138"/>
        <end position="160"/>
    </location>
</feature>
<protein>
    <submittedName>
        <fullName evidence="10">Cation transport protein</fullName>
    </submittedName>
</protein>
<accession>J1GVQ9</accession>
<feature type="compositionally biased region" description="Low complexity" evidence="8">
    <location>
        <begin position="74"/>
        <end position="106"/>
    </location>
</feature>
<dbReference type="Pfam" id="PF02386">
    <property type="entry name" value="TrkH"/>
    <property type="match status" value="1"/>
</dbReference>
<feature type="transmembrane region" description="Helical" evidence="9">
    <location>
        <begin position="470"/>
        <end position="490"/>
    </location>
</feature>
<evidence type="ECO:0000313" key="10">
    <source>
        <dbReference type="EMBL" id="EJF36998.1"/>
    </source>
</evidence>
<feature type="transmembrane region" description="Helical" evidence="9">
    <location>
        <begin position="529"/>
        <end position="551"/>
    </location>
</feature>
<dbReference type="PATRIC" id="fig|1125718.3.peg.2686"/>
<evidence type="ECO:0000256" key="4">
    <source>
        <dbReference type="ARBA" id="ARBA00022692"/>
    </source>
</evidence>
<dbReference type="EMBL" id="AKFT01000211">
    <property type="protein sequence ID" value="EJF36998.1"/>
    <property type="molecule type" value="Genomic_DNA"/>
</dbReference>
<keyword evidence="6" id="KW-0406">Ion transport</keyword>
<comment type="caution">
    <text evidence="10">The sequence shown here is derived from an EMBL/GenBank/DDBJ whole genome shotgun (WGS) entry which is preliminary data.</text>
</comment>
<evidence type="ECO:0000256" key="9">
    <source>
        <dbReference type="SAM" id="Phobius"/>
    </source>
</evidence>
<feature type="transmembrane region" description="Helical" evidence="9">
    <location>
        <begin position="282"/>
        <end position="301"/>
    </location>
</feature>
<keyword evidence="5 9" id="KW-1133">Transmembrane helix</keyword>
<dbReference type="eggNOG" id="COG0168">
    <property type="taxonomic scope" value="Bacteria"/>
</dbReference>
<gene>
    <name evidence="10" type="ORF">HMPREF1318_1405</name>
</gene>
<feature type="transmembrane region" description="Helical" evidence="9">
    <location>
        <begin position="248"/>
        <end position="270"/>
    </location>
</feature>
<keyword evidence="2" id="KW-0813">Transport</keyword>
<keyword evidence="4 9" id="KW-0812">Transmembrane</keyword>